<protein>
    <submittedName>
        <fullName evidence="1">Uncharacterized protein</fullName>
    </submittedName>
</protein>
<evidence type="ECO:0000313" key="1">
    <source>
        <dbReference type="EMBL" id="GGX73934.1"/>
    </source>
</evidence>
<dbReference type="AlphaFoldDB" id="A0A918NHP6"/>
<name>A0A918NHP6_9PROT</name>
<organism evidence="1 2">
    <name type="scientific">Litorimonas cladophorae</name>
    <dbReference type="NCBI Taxonomy" id="1220491"/>
    <lineage>
        <taxon>Bacteria</taxon>
        <taxon>Pseudomonadati</taxon>
        <taxon>Pseudomonadota</taxon>
        <taxon>Alphaproteobacteria</taxon>
        <taxon>Maricaulales</taxon>
        <taxon>Robiginitomaculaceae</taxon>
    </lineage>
</organism>
<dbReference type="Proteomes" id="UP000600865">
    <property type="component" value="Unassembled WGS sequence"/>
</dbReference>
<dbReference type="EMBL" id="BMYV01000003">
    <property type="protein sequence ID" value="GGX73934.1"/>
    <property type="molecule type" value="Genomic_DNA"/>
</dbReference>
<gene>
    <name evidence="1" type="ORF">GCM10011309_25070</name>
</gene>
<comment type="caution">
    <text evidence="1">The sequence shown here is derived from an EMBL/GenBank/DDBJ whole genome shotgun (WGS) entry which is preliminary data.</text>
</comment>
<keyword evidence="2" id="KW-1185">Reference proteome</keyword>
<evidence type="ECO:0000313" key="2">
    <source>
        <dbReference type="Proteomes" id="UP000600865"/>
    </source>
</evidence>
<proteinExistence type="predicted"/>
<sequence>MAASVMSFDIGSVSQAARPNAAMPRMRVVLENLVIIEMALTVDVVAPASRVCVFINYARVTQEDLDAV</sequence>
<accession>A0A918NHP6</accession>
<reference evidence="1 2" key="1">
    <citation type="journal article" date="2014" name="Int. J. Syst. Evol. Microbiol.">
        <title>Complete genome sequence of Corynebacterium casei LMG S-19264T (=DSM 44701T), isolated from a smear-ripened cheese.</title>
        <authorList>
            <consortium name="US DOE Joint Genome Institute (JGI-PGF)"/>
            <person name="Walter F."/>
            <person name="Albersmeier A."/>
            <person name="Kalinowski J."/>
            <person name="Ruckert C."/>
        </authorList>
    </citation>
    <scope>NUCLEOTIDE SEQUENCE [LARGE SCALE GENOMIC DNA]</scope>
    <source>
        <strain evidence="1 2">KCTC 23968</strain>
    </source>
</reference>